<reference evidence="1" key="1">
    <citation type="journal article" date="2019" name="bioRxiv">
        <title>The Genome of the Zebra Mussel, Dreissena polymorpha: A Resource for Invasive Species Research.</title>
        <authorList>
            <person name="McCartney M.A."/>
            <person name="Auch B."/>
            <person name="Kono T."/>
            <person name="Mallez S."/>
            <person name="Zhang Y."/>
            <person name="Obille A."/>
            <person name="Becker A."/>
            <person name="Abrahante J.E."/>
            <person name="Garbe J."/>
            <person name="Badalamenti J.P."/>
            <person name="Herman A."/>
            <person name="Mangelson H."/>
            <person name="Liachko I."/>
            <person name="Sullivan S."/>
            <person name="Sone E.D."/>
            <person name="Koren S."/>
            <person name="Silverstein K.A.T."/>
            <person name="Beckman K.B."/>
            <person name="Gohl D.M."/>
        </authorList>
    </citation>
    <scope>NUCLEOTIDE SEQUENCE</scope>
    <source>
        <strain evidence="1">Duluth1</strain>
        <tissue evidence="1">Whole animal</tissue>
    </source>
</reference>
<keyword evidence="2" id="KW-1185">Reference proteome</keyword>
<sequence length="107" mass="12115">MNEVATELTEEFRSALLGVHAYCGCDTTSAFKEKGHIKPIKLMEKMPRTVAPIAALEITCTVADEVVDELDIFTCVMYGNSRTDSVDKLRFPKKRRSVMIAQMRQRM</sequence>
<proteinExistence type="predicted"/>
<accession>A0A9D4JVB5</accession>
<dbReference type="Proteomes" id="UP000828390">
    <property type="component" value="Unassembled WGS sequence"/>
</dbReference>
<name>A0A9D4JVB5_DREPO</name>
<comment type="caution">
    <text evidence="1">The sequence shown here is derived from an EMBL/GenBank/DDBJ whole genome shotgun (WGS) entry which is preliminary data.</text>
</comment>
<dbReference type="EMBL" id="JAIWYP010000005">
    <property type="protein sequence ID" value="KAH3821632.1"/>
    <property type="molecule type" value="Genomic_DNA"/>
</dbReference>
<reference evidence="1" key="2">
    <citation type="submission" date="2020-11" db="EMBL/GenBank/DDBJ databases">
        <authorList>
            <person name="McCartney M.A."/>
            <person name="Auch B."/>
            <person name="Kono T."/>
            <person name="Mallez S."/>
            <person name="Becker A."/>
            <person name="Gohl D.M."/>
            <person name="Silverstein K.A.T."/>
            <person name="Koren S."/>
            <person name="Bechman K.B."/>
            <person name="Herman A."/>
            <person name="Abrahante J.E."/>
            <person name="Garbe J."/>
        </authorList>
    </citation>
    <scope>NUCLEOTIDE SEQUENCE</scope>
    <source>
        <strain evidence="1">Duluth1</strain>
        <tissue evidence="1">Whole animal</tissue>
    </source>
</reference>
<evidence type="ECO:0000313" key="2">
    <source>
        <dbReference type="Proteomes" id="UP000828390"/>
    </source>
</evidence>
<dbReference type="AlphaFoldDB" id="A0A9D4JVB5"/>
<evidence type="ECO:0000313" key="1">
    <source>
        <dbReference type="EMBL" id="KAH3821632.1"/>
    </source>
</evidence>
<gene>
    <name evidence="1" type="ORF">DPMN_123397</name>
</gene>
<protein>
    <submittedName>
        <fullName evidence="1">Uncharacterized protein</fullName>
    </submittedName>
</protein>
<organism evidence="1 2">
    <name type="scientific">Dreissena polymorpha</name>
    <name type="common">Zebra mussel</name>
    <name type="synonym">Mytilus polymorpha</name>
    <dbReference type="NCBI Taxonomy" id="45954"/>
    <lineage>
        <taxon>Eukaryota</taxon>
        <taxon>Metazoa</taxon>
        <taxon>Spiralia</taxon>
        <taxon>Lophotrochozoa</taxon>
        <taxon>Mollusca</taxon>
        <taxon>Bivalvia</taxon>
        <taxon>Autobranchia</taxon>
        <taxon>Heteroconchia</taxon>
        <taxon>Euheterodonta</taxon>
        <taxon>Imparidentia</taxon>
        <taxon>Neoheterodontei</taxon>
        <taxon>Myida</taxon>
        <taxon>Dreissenoidea</taxon>
        <taxon>Dreissenidae</taxon>
        <taxon>Dreissena</taxon>
    </lineage>
</organism>